<dbReference type="GO" id="GO:0005886">
    <property type="term" value="C:plasma membrane"/>
    <property type="evidence" value="ECO:0007669"/>
    <property type="project" value="TreeGrafter"/>
</dbReference>
<evidence type="ECO:0000256" key="10">
    <source>
        <dbReference type="PROSITE-ProRule" id="PRU00352"/>
    </source>
</evidence>
<comment type="similarity">
    <text evidence="2">Belongs to the plexin family.</text>
</comment>
<feature type="signal peptide" evidence="12">
    <location>
        <begin position="1"/>
        <end position="22"/>
    </location>
</feature>
<dbReference type="InterPro" id="IPR031148">
    <property type="entry name" value="Plexin"/>
</dbReference>
<dbReference type="Pfam" id="PF01403">
    <property type="entry name" value="Sema"/>
    <property type="match status" value="1"/>
</dbReference>
<feature type="chain" id="PRO_5034973859" description="Sema domain-containing protein" evidence="12">
    <location>
        <begin position="23"/>
        <end position="932"/>
    </location>
</feature>
<dbReference type="Ensembl" id="ENSJHYT00000010255.1">
    <property type="protein sequence ID" value="ENSJHYP00000008445.1"/>
    <property type="gene ID" value="ENSJHYG00000006608.1"/>
</dbReference>
<dbReference type="SMART" id="SM00429">
    <property type="entry name" value="IPT"/>
    <property type="match status" value="3"/>
</dbReference>
<evidence type="ECO:0000313" key="15">
    <source>
        <dbReference type="Proteomes" id="UP000694408"/>
    </source>
</evidence>
<evidence type="ECO:0000256" key="11">
    <source>
        <dbReference type="SAM" id="MobiDB-lite"/>
    </source>
</evidence>
<evidence type="ECO:0000256" key="2">
    <source>
        <dbReference type="ARBA" id="ARBA00010297"/>
    </source>
</evidence>
<keyword evidence="8" id="KW-1015">Disulfide bond</keyword>
<dbReference type="OMA" id="NISCRHF"/>
<comment type="caution">
    <text evidence="10">Lacks conserved residue(s) required for the propagation of feature annotation.</text>
</comment>
<keyword evidence="5" id="KW-0677">Repeat</keyword>
<dbReference type="Proteomes" id="UP000694408">
    <property type="component" value="Unplaced"/>
</dbReference>
<accession>A0A8C5ISR5</accession>
<keyword evidence="9" id="KW-0325">Glycoprotein</keyword>
<evidence type="ECO:0000256" key="8">
    <source>
        <dbReference type="ARBA" id="ARBA00023157"/>
    </source>
</evidence>
<dbReference type="InterPro" id="IPR002909">
    <property type="entry name" value="IPT_dom"/>
</dbReference>
<dbReference type="GO" id="GO:0017154">
    <property type="term" value="F:semaphorin receptor activity"/>
    <property type="evidence" value="ECO:0007669"/>
    <property type="project" value="InterPro"/>
</dbReference>
<feature type="domain" description="Sema" evidence="13">
    <location>
        <begin position="27"/>
        <end position="528"/>
    </location>
</feature>
<evidence type="ECO:0000313" key="14">
    <source>
        <dbReference type="Ensembl" id="ENSJHYP00000008445.1"/>
    </source>
</evidence>
<dbReference type="SUPFAM" id="SSF81296">
    <property type="entry name" value="E set domains"/>
    <property type="match status" value="3"/>
</dbReference>
<dbReference type="SMART" id="SM00423">
    <property type="entry name" value="PSI"/>
    <property type="match status" value="1"/>
</dbReference>
<evidence type="ECO:0000256" key="1">
    <source>
        <dbReference type="ARBA" id="ARBA00004167"/>
    </source>
</evidence>
<evidence type="ECO:0000259" key="13">
    <source>
        <dbReference type="PROSITE" id="PS51004"/>
    </source>
</evidence>
<keyword evidence="6" id="KW-1133">Transmembrane helix</keyword>
<evidence type="ECO:0000256" key="7">
    <source>
        <dbReference type="ARBA" id="ARBA00023136"/>
    </source>
</evidence>
<dbReference type="FunFam" id="2.60.40.10:FF:000679">
    <property type="entry name" value="Macrophage stimulating 1 receptor"/>
    <property type="match status" value="1"/>
</dbReference>
<dbReference type="FunFam" id="3.30.1680.10:FF:000006">
    <property type="entry name" value="Macrophage-stimulating 1 receptor b"/>
    <property type="match status" value="1"/>
</dbReference>
<evidence type="ECO:0000256" key="4">
    <source>
        <dbReference type="ARBA" id="ARBA00022729"/>
    </source>
</evidence>
<proteinExistence type="inferred from homology"/>
<evidence type="ECO:0000256" key="9">
    <source>
        <dbReference type="ARBA" id="ARBA00023180"/>
    </source>
</evidence>
<evidence type="ECO:0000256" key="12">
    <source>
        <dbReference type="SAM" id="SignalP"/>
    </source>
</evidence>
<dbReference type="InterPro" id="IPR016201">
    <property type="entry name" value="PSI"/>
</dbReference>
<evidence type="ECO:0000256" key="5">
    <source>
        <dbReference type="ARBA" id="ARBA00022737"/>
    </source>
</evidence>
<keyword evidence="15" id="KW-1185">Reference proteome</keyword>
<dbReference type="SUPFAM" id="SSF103575">
    <property type="entry name" value="Plexin repeat"/>
    <property type="match status" value="1"/>
</dbReference>
<dbReference type="PANTHER" id="PTHR22625:SF61">
    <property type="entry name" value="HEPATOCYTE GROWTH FACTOR RECEPTOR"/>
    <property type="match status" value="1"/>
</dbReference>
<dbReference type="Gene3D" id="2.130.10.10">
    <property type="entry name" value="YVTN repeat-like/Quinoprotein amine dehydrogenase"/>
    <property type="match status" value="1"/>
</dbReference>
<keyword evidence="3" id="KW-0812">Transmembrane</keyword>
<dbReference type="PANTHER" id="PTHR22625">
    <property type="entry name" value="PLEXIN"/>
    <property type="match status" value="1"/>
</dbReference>
<dbReference type="Pfam" id="PF01437">
    <property type="entry name" value="PSI"/>
    <property type="match status" value="1"/>
</dbReference>
<comment type="subcellular location">
    <subcellularLocation>
        <location evidence="1">Membrane</location>
        <topology evidence="1">Single-pass membrane protein</topology>
    </subcellularLocation>
</comment>
<keyword evidence="7" id="KW-0472">Membrane</keyword>
<dbReference type="SMART" id="SM00630">
    <property type="entry name" value="Sema"/>
    <property type="match status" value="1"/>
</dbReference>
<evidence type="ECO:0000256" key="6">
    <source>
        <dbReference type="ARBA" id="ARBA00022989"/>
    </source>
</evidence>
<dbReference type="InterPro" id="IPR014756">
    <property type="entry name" value="Ig_E-set"/>
</dbReference>
<name>A0A8C5ISR5_JUNHY</name>
<dbReference type="InterPro" id="IPR036352">
    <property type="entry name" value="Semap_dom_sf"/>
</dbReference>
<dbReference type="Gene3D" id="3.30.1680.10">
    <property type="entry name" value="ligand-binding face of the semaphorins, domain 2"/>
    <property type="match status" value="1"/>
</dbReference>
<dbReference type="GO" id="GO:0002116">
    <property type="term" value="C:semaphorin receptor complex"/>
    <property type="evidence" value="ECO:0007669"/>
    <property type="project" value="TreeGrafter"/>
</dbReference>
<dbReference type="InterPro" id="IPR015943">
    <property type="entry name" value="WD40/YVTN_repeat-like_dom_sf"/>
</dbReference>
<dbReference type="AlphaFoldDB" id="A0A8C5ISR5"/>
<dbReference type="InterPro" id="IPR001627">
    <property type="entry name" value="Semap_dom"/>
</dbReference>
<sequence>MGLSCCVCLWLLLALALLGASAWQCPRIPYSSTRNFSVPYTLPSLDAGSPIQNVAVFTDSDGPVAVFVAIRNRILLVSPELRLLSVLVTGPMGSARCEICRLCPAITDGPEDTDNVLLLLDPLEPWLYSCGTAQHGLCYQHQLEVRDGKVAITATHCLYSAMGNSPAFCPDCVVSPLGTSATVVATSYASIFYLGSTIDSSVAARYSPQSVSIRRLKGTLDGFSNDFQWLTVLPQYRDNYTIHYVHSFADGDHVYFLMVQPERPGSAAYHTRLARLSTHERHLRRYRELVLDCRFESKRRRRRSGEEDAERDIAYNVLQAAHAARPGARLARDLGINDTDTVLFGAFAESHPESPVPQENSAVCAFPLRLLNQAMEEGMKKCCGTGHQPLRRGLSFFQPVEYCPHNPQGLSVNLSAPVVDTSCWDQPTLVPAASHKVDLFNGQLTGVLLTSLFVTAMGDVTVAHLGTAEGRIFQMVLQRSSSYLLTLSNFSLGEPGPVRAPCVPLTSTLRPQVWLLNVTGPGCRHFSTCQRCLRAERFMGCGWCGDGCRRRHECPGRWVQDSCPPVLTDFHPRSAPLQGRTRVTLCGMTFRSRLETDPCRGPRGACRVAVGQRGCTVLPEESDSFRSLPTSRRKEFVDVLVCELEPGGPAALGGPADVVLTVQEPPRPSGFRVYGSSTLGGFVFVEPHVSALHPPFGPRGGGTHLSLHGKHLSAGSSWRVMVNGSECALSRQPRYAPALPLALRGPQQEFPAPVPFQYRPDPAVSAVVPSCSYEGSLLTIIGTHLDSVYRAKIRFEAAGVECKDPLAPDRLLCHSPAFPFESNVEVVPGNLSVLLDGADGRWLFRLRYYSRPKDPRAHGALSGQQLGLDAVATCMNITMTVGGLDCHPSVLKNEVTCRLPRELRLPPAGAPVEVGTPRVGKHPPQCSPPHPC</sequence>
<organism evidence="14 15">
    <name type="scientific">Junco hyemalis</name>
    <name type="common">Dark-eyed junco</name>
    <dbReference type="NCBI Taxonomy" id="40217"/>
    <lineage>
        <taxon>Eukaryota</taxon>
        <taxon>Metazoa</taxon>
        <taxon>Chordata</taxon>
        <taxon>Craniata</taxon>
        <taxon>Vertebrata</taxon>
        <taxon>Euteleostomi</taxon>
        <taxon>Archelosauria</taxon>
        <taxon>Archosauria</taxon>
        <taxon>Dinosauria</taxon>
        <taxon>Saurischia</taxon>
        <taxon>Theropoda</taxon>
        <taxon>Coelurosauria</taxon>
        <taxon>Aves</taxon>
        <taxon>Neognathae</taxon>
        <taxon>Neoaves</taxon>
        <taxon>Telluraves</taxon>
        <taxon>Australaves</taxon>
        <taxon>Passeriformes</taxon>
        <taxon>Passerellidae</taxon>
        <taxon>Junco</taxon>
    </lineage>
</organism>
<reference evidence="14" key="1">
    <citation type="submission" date="2025-08" db="UniProtKB">
        <authorList>
            <consortium name="Ensembl"/>
        </authorList>
    </citation>
    <scope>IDENTIFICATION</scope>
</reference>
<dbReference type="GO" id="GO:0030334">
    <property type="term" value="P:regulation of cell migration"/>
    <property type="evidence" value="ECO:0007669"/>
    <property type="project" value="TreeGrafter"/>
</dbReference>
<dbReference type="SUPFAM" id="SSF101912">
    <property type="entry name" value="Sema domain"/>
    <property type="match status" value="1"/>
</dbReference>
<evidence type="ECO:0000256" key="3">
    <source>
        <dbReference type="ARBA" id="ARBA00022692"/>
    </source>
</evidence>
<dbReference type="InterPro" id="IPR002165">
    <property type="entry name" value="Plexin_repeat"/>
</dbReference>
<keyword evidence="4 12" id="KW-0732">Signal</keyword>
<dbReference type="PROSITE" id="PS51004">
    <property type="entry name" value="SEMA"/>
    <property type="match status" value="1"/>
</dbReference>
<reference evidence="14" key="2">
    <citation type="submission" date="2025-09" db="UniProtKB">
        <authorList>
            <consortium name="Ensembl"/>
        </authorList>
    </citation>
    <scope>IDENTIFICATION</scope>
</reference>
<dbReference type="Gene3D" id="2.60.40.10">
    <property type="entry name" value="Immunoglobulins"/>
    <property type="match status" value="2"/>
</dbReference>
<dbReference type="FunFam" id="2.130.10.10:FF:000194">
    <property type="entry name" value="Macrophage-stimulating 1 receptor a"/>
    <property type="match status" value="1"/>
</dbReference>
<protein>
    <recommendedName>
        <fullName evidence="13">Sema domain-containing protein</fullName>
    </recommendedName>
</protein>
<dbReference type="CDD" id="cd00102">
    <property type="entry name" value="IPT"/>
    <property type="match status" value="1"/>
</dbReference>
<dbReference type="InterPro" id="IPR013783">
    <property type="entry name" value="Ig-like_fold"/>
</dbReference>
<feature type="region of interest" description="Disordered" evidence="11">
    <location>
        <begin position="908"/>
        <end position="932"/>
    </location>
</feature>